<evidence type="ECO:0000256" key="2">
    <source>
        <dbReference type="ARBA" id="ARBA00023122"/>
    </source>
</evidence>
<dbReference type="Proteomes" id="UP000195557">
    <property type="component" value="Unassembled WGS sequence"/>
</dbReference>
<reference evidence="5" key="1">
    <citation type="submission" date="2017-04" db="EMBL/GenBank/DDBJ databases">
        <title>Population genomics of picophytoplankton unveils novel chromosome hypervariability.</title>
        <authorList>
            <consortium name="DOE Joint Genome Institute"/>
            <person name="Blanc-Mathieu R."/>
            <person name="Krasovec M."/>
            <person name="Hebrard M."/>
            <person name="Yau S."/>
            <person name="Desgranges E."/>
            <person name="Martin J."/>
            <person name="Schackwitz W."/>
            <person name="Kuo A."/>
            <person name="Salin G."/>
            <person name="Donnadieu C."/>
            <person name="Desdevises Y."/>
            <person name="Sanchez-Ferandin S."/>
            <person name="Moreau H."/>
            <person name="Rivals E."/>
            <person name="Grigoriev I.V."/>
            <person name="Grimsley N."/>
            <person name="Eyre-Walker A."/>
            <person name="Piganeau G."/>
        </authorList>
    </citation>
    <scope>NUCLEOTIDE SEQUENCE [LARGE SCALE GENOMIC DNA]</scope>
    <source>
        <strain evidence="5">RCC 1115</strain>
    </source>
</reference>
<dbReference type="EMBL" id="KZ155778">
    <property type="protein sequence ID" value="OUS47556.1"/>
    <property type="molecule type" value="Genomic_DNA"/>
</dbReference>
<evidence type="ECO:0000259" key="4">
    <source>
        <dbReference type="PROSITE" id="PS51371"/>
    </source>
</evidence>
<sequence length="477" mass="53680">MESELKRQPKLLEDELGRPRIACRDDSMAAADELFRRDVFESFACARRALESQSVLDYVSRCTDDRVPPLMLAENLSISECCEFLRCFNVSSAPVLTVDTLKFVGWFSTVEASSIVWNRIVATRPPPEHVVRQTARLAGTPHVHSAWGVLRKAVRTVTSFERLSGDAVERREVELDNARREWLESITKEDIERAIAEALAMTLHDARRMTQSEEDGRMVSRVTATDADLLELVRSGFLRHIVSPGSEISPRQAHPCHRVCVYDLKIDEKDECKEKMVIHALISQSDIVQFLYEKSSTFDEKLTRRNLSSLGLGSRKSHRVFPDSDVLCCFPQTRLLEAFGLMHVTGRSCLGVVDEPRGKLVDVLSLTDLTDAVFSASDFVATVEDFLASRKLDRIPLAVVHEDADFIDLLTALAENAIHHVFVVDLESSPLRVVTPTDIISRLALPSARKLGWRFDSFDIHPDTFEYNPSAVKSAKK</sequence>
<evidence type="ECO:0000256" key="1">
    <source>
        <dbReference type="ARBA" id="ARBA00022737"/>
    </source>
</evidence>
<dbReference type="SMART" id="SM00116">
    <property type="entry name" value="CBS"/>
    <property type="match status" value="2"/>
</dbReference>
<keyword evidence="2 3" id="KW-0129">CBS domain</keyword>
<dbReference type="InterPro" id="IPR000644">
    <property type="entry name" value="CBS_dom"/>
</dbReference>
<evidence type="ECO:0000256" key="3">
    <source>
        <dbReference type="PROSITE-ProRule" id="PRU00703"/>
    </source>
</evidence>
<name>A0A1Y5IDG3_OSTTA</name>
<feature type="domain" description="CBS" evidence="4">
    <location>
        <begin position="322"/>
        <end position="379"/>
    </location>
</feature>
<dbReference type="InterPro" id="IPR046342">
    <property type="entry name" value="CBS_dom_sf"/>
</dbReference>
<dbReference type="InterPro" id="IPR050511">
    <property type="entry name" value="AMPK_gamma/SDS23_families"/>
</dbReference>
<feature type="domain" description="CBS" evidence="4">
    <location>
        <begin position="392"/>
        <end position="451"/>
    </location>
</feature>
<evidence type="ECO:0000313" key="5">
    <source>
        <dbReference type="EMBL" id="OUS47556.1"/>
    </source>
</evidence>
<dbReference type="PROSITE" id="PS51371">
    <property type="entry name" value="CBS"/>
    <property type="match status" value="2"/>
</dbReference>
<organism evidence="5">
    <name type="scientific">Ostreococcus tauri</name>
    <name type="common">Marine green alga</name>
    <dbReference type="NCBI Taxonomy" id="70448"/>
    <lineage>
        <taxon>Eukaryota</taxon>
        <taxon>Viridiplantae</taxon>
        <taxon>Chlorophyta</taxon>
        <taxon>Mamiellophyceae</taxon>
        <taxon>Mamiellales</taxon>
        <taxon>Bathycoccaceae</taxon>
        <taxon>Ostreococcus</taxon>
    </lineage>
</organism>
<proteinExistence type="predicted"/>
<dbReference type="CDD" id="cd02205">
    <property type="entry name" value="CBS_pair_SF"/>
    <property type="match status" value="1"/>
</dbReference>
<dbReference type="Pfam" id="PF00571">
    <property type="entry name" value="CBS"/>
    <property type="match status" value="2"/>
</dbReference>
<dbReference type="SUPFAM" id="SSF54631">
    <property type="entry name" value="CBS-domain pair"/>
    <property type="match status" value="1"/>
</dbReference>
<dbReference type="PANTHER" id="PTHR13780">
    <property type="entry name" value="AMP-ACTIVATED PROTEIN KINASE, GAMMA REGULATORY SUBUNIT"/>
    <property type="match status" value="1"/>
</dbReference>
<gene>
    <name evidence="5" type="ORF">BE221DRAFT_145164</name>
</gene>
<protein>
    <recommendedName>
        <fullName evidence="4">CBS domain-containing protein</fullName>
    </recommendedName>
</protein>
<keyword evidence="1" id="KW-0677">Repeat</keyword>
<dbReference type="AlphaFoldDB" id="A0A1Y5IDG3"/>
<dbReference type="Gene3D" id="3.10.580.10">
    <property type="entry name" value="CBS-domain"/>
    <property type="match status" value="1"/>
</dbReference>
<accession>A0A1Y5IDG3</accession>